<evidence type="ECO:0000313" key="1">
    <source>
        <dbReference type="EMBL" id="SMQ61974.1"/>
    </source>
</evidence>
<organism evidence="1 2">
    <name type="scientific">Devosia lucknowensis</name>
    <dbReference type="NCBI Taxonomy" id="1096929"/>
    <lineage>
        <taxon>Bacteria</taxon>
        <taxon>Pseudomonadati</taxon>
        <taxon>Pseudomonadota</taxon>
        <taxon>Alphaproteobacteria</taxon>
        <taxon>Hyphomicrobiales</taxon>
        <taxon>Devosiaceae</taxon>
        <taxon>Devosia</taxon>
    </lineage>
</organism>
<protein>
    <submittedName>
        <fullName evidence="1">Uncharacterized protein</fullName>
    </submittedName>
</protein>
<dbReference type="EMBL" id="FXWK01000001">
    <property type="protein sequence ID" value="SMQ61974.1"/>
    <property type="molecule type" value="Genomic_DNA"/>
</dbReference>
<sequence>MPRKSGPKSQAEKDMSAFINEDTEKRLRDLSDYIHVDIPHELTSEREKALYRTFYLDNPSAHAMTKTVEPLLVQYVREKLNSDYLNDRIEELKLDPTKSGELLKFLRAQSVSTSTMTSLLVKLKATPSATVGYRGGPKTVETKEKPWEFGMTPEEIAESRRKLARSH</sequence>
<proteinExistence type="predicted"/>
<name>A0A1Y6EH84_9HYPH</name>
<keyword evidence="2" id="KW-1185">Reference proteome</keyword>
<evidence type="ECO:0000313" key="2">
    <source>
        <dbReference type="Proteomes" id="UP000194474"/>
    </source>
</evidence>
<reference evidence="2" key="1">
    <citation type="submission" date="2017-04" db="EMBL/GenBank/DDBJ databases">
        <authorList>
            <person name="Varghese N."/>
            <person name="Submissions S."/>
        </authorList>
    </citation>
    <scope>NUCLEOTIDE SEQUENCE [LARGE SCALE GENOMIC DNA]</scope>
</reference>
<gene>
    <name evidence="1" type="ORF">SAMN06295905_0598</name>
</gene>
<dbReference type="AlphaFoldDB" id="A0A1Y6EH84"/>
<accession>A0A1Y6EH84</accession>
<dbReference type="Proteomes" id="UP000194474">
    <property type="component" value="Unassembled WGS sequence"/>
</dbReference>